<organism evidence="6 7">
    <name type="scientific">Mycobacterium intracellulare 1956</name>
    <dbReference type="NCBI Taxonomy" id="1299331"/>
    <lineage>
        <taxon>Bacteria</taxon>
        <taxon>Bacillati</taxon>
        <taxon>Actinomycetota</taxon>
        <taxon>Actinomycetes</taxon>
        <taxon>Mycobacteriales</taxon>
        <taxon>Mycobacteriaceae</taxon>
        <taxon>Mycobacterium</taxon>
        <taxon>Mycobacterium avium complex (MAC)</taxon>
    </lineage>
</organism>
<dbReference type="EMBL" id="JAOG01000001">
    <property type="protein sequence ID" value="EUA58444.1"/>
    <property type="molecule type" value="Genomic_DNA"/>
</dbReference>
<dbReference type="AlphaFoldDB" id="X8CQX9"/>
<feature type="region of interest" description="Disordered" evidence="4">
    <location>
        <begin position="342"/>
        <end position="386"/>
    </location>
</feature>
<dbReference type="Gene3D" id="1.20.140.10">
    <property type="entry name" value="Butyryl-CoA Dehydrogenase, subunit A, domain 3"/>
    <property type="match status" value="1"/>
</dbReference>
<feature type="compositionally biased region" description="Basic residues" evidence="4">
    <location>
        <begin position="342"/>
        <end position="353"/>
    </location>
</feature>
<dbReference type="InterPro" id="IPR036250">
    <property type="entry name" value="AcylCo_DH-like_C"/>
</dbReference>
<evidence type="ECO:0000256" key="4">
    <source>
        <dbReference type="SAM" id="MobiDB-lite"/>
    </source>
</evidence>
<evidence type="ECO:0000256" key="2">
    <source>
        <dbReference type="ARBA" id="ARBA00022827"/>
    </source>
</evidence>
<keyword evidence="3" id="KW-0560">Oxidoreductase</keyword>
<gene>
    <name evidence="6" type="ORF">I550_1587</name>
</gene>
<feature type="compositionally biased region" description="Basic and acidic residues" evidence="4">
    <location>
        <begin position="362"/>
        <end position="377"/>
    </location>
</feature>
<evidence type="ECO:0000256" key="3">
    <source>
        <dbReference type="ARBA" id="ARBA00023002"/>
    </source>
</evidence>
<dbReference type="GO" id="GO:0003995">
    <property type="term" value="F:acyl-CoA dehydrogenase activity"/>
    <property type="evidence" value="ECO:0007669"/>
    <property type="project" value="TreeGrafter"/>
</dbReference>
<evidence type="ECO:0000313" key="6">
    <source>
        <dbReference type="EMBL" id="EUA58444.1"/>
    </source>
</evidence>
<evidence type="ECO:0000313" key="7">
    <source>
        <dbReference type="Proteomes" id="UP000020825"/>
    </source>
</evidence>
<protein>
    <submittedName>
        <fullName evidence="6">Acyl-CoA dehydrogenase, C-terminal domain protein</fullName>
    </submittedName>
</protein>
<sequence>MTRISQAQTIDAAERALLATTIRGLAEELDGAELAQALDAFGFADLLAEAPRDAVSALFTALGRTGSMSTSLQDVLLRPLAEYLPGATTGCNVVLPGVGADLVGAADGEMLAVRGLVIGAQPTPRYLAPVAIGGELAWIGLQESSGVSTRRIDGLDPALAMTEVTGVEVLADVILAGEQAVAAWEAVATAGRLALGYQIVGAVGQMIDLAVDHARSRVQFGRPIGSFQAVRTRLADAHVAREGAAAALAAAWDADDAVLAGLLAKSLAGRAARIAATQCQQVLAGVGFTAEHPFHRFLARALVLDSVLGSASELPGVIGAHLISVGAIPGWWTCERRRRSVRHGRPSRCRRPSRVGGARDLGPAREGQRHGYRDHRCPAQRGPGAA</sequence>
<keyword evidence="2" id="KW-0274">FAD</keyword>
<comment type="caution">
    <text evidence="6">The sequence shown here is derived from an EMBL/GenBank/DDBJ whole genome shotgun (WGS) entry which is preliminary data.</text>
</comment>
<dbReference type="PANTHER" id="PTHR43884">
    <property type="entry name" value="ACYL-COA DEHYDROGENASE"/>
    <property type="match status" value="1"/>
</dbReference>
<dbReference type="InterPro" id="IPR009075">
    <property type="entry name" value="AcylCo_DH/oxidase_C"/>
</dbReference>
<evidence type="ECO:0000256" key="1">
    <source>
        <dbReference type="ARBA" id="ARBA00022630"/>
    </source>
</evidence>
<reference evidence="6 7" key="1">
    <citation type="submission" date="2013-12" db="EMBL/GenBank/DDBJ databases">
        <authorList>
            <person name="Zelazny A."/>
            <person name="Olivier K."/>
            <person name="Holland S."/>
            <person name="Lenaerts A."/>
            <person name="Ordway D."/>
            <person name="DeGroote M.A."/>
            <person name="Parker T."/>
            <person name="Sizemore C."/>
            <person name="Tallon L.J."/>
            <person name="Sadzewicz L.K."/>
            <person name="Sengamalay N."/>
            <person name="Fraser C.M."/>
            <person name="Hine E."/>
            <person name="Shefchek K.A."/>
            <person name="Das S.P."/>
            <person name="Tettelin H."/>
        </authorList>
    </citation>
    <scope>NUCLEOTIDE SEQUENCE [LARGE SCALE GENOMIC DNA]</scope>
    <source>
        <strain evidence="6 7">1956</strain>
    </source>
</reference>
<evidence type="ECO:0000259" key="5">
    <source>
        <dbReference type="Pfam" id="PF00441"/>
    </source>
</evidence>
<dbReference type="Pfam" id="PF00441">
    <property type="entry name" value="Acyl-CoA_dh_1"/>
    <property type="match status" value="1"/>
</dbReference>
<dbReference type="Proteomes" id="UP000020825">
    <property type="component" value="Unassembled WGS sequence"/>
</dbReference>
<proteinExistence type="predicted"/>
<dbReference type="SUPFAM" id="SSF47203">
    <property type="entry name" value="Acyl-CoA dehydrogenase C-terminal domain-like"/>
    <property type="match status" value="1"/>
</dbReference>
<accession>X8CQX9</accession>
<name>X8CQX9_MYCIT</name>
<feature type="domain" description="Acyl-CoA dehydrogenase/oxidase C-terminal" evidence="5">
    <location>
        <begin position="189"/>
        <end position="310"/>
    </location>
</feature>
<dbReference type="PATRIC" id="fig|1299331.3.peg.1538"/>
<keyword evidence="1" id="KW-0285">Flavoprotein</keyword>
<dbReference type="PANTHER" id="PTHR43884:SF20">
    <property type="entry name" value="ACYL-COA DEHYDROGENASE FADE28"/>
    <property type="match status" value="1"/>
</dbReference>